<gene>
    <name evidence="3" type="ORF">HHI36_019171</name>
</gene>
<feature type="domain" description="EF-hand" evidence="2">
    <location>
        <begin position="252"/>
        <end position="287"/>
    </location>
</feature>
<dbReference type="Proteomes" id="UP001516400">
    <property type="component" value="Unassembled WGS sequence"/>
</dbReference>
<organism evidence="3 4">
    <name type="scientific">Cryptolaemus montrouzieri</name>
    <dbReference type="NCBI Taxonomy" id="559131"/>
    <lineage>
        <taxon>Eukaryota</taxon>
        <taxon>Metazoa</taxon>
        <taxon>Ecdysozoa</taxon>
        <taxon>Arthropoda</taxon>
        <taxon>Hexapoda</taxon>
        <taxon>Insecta</taxon>
        <taxon>Pterygota</taxon>
        <taxon>Neoptera</taxon>
        <taxon>Endopterygota</taxon>
        <taxon>Coleoptera</taxon>
        <taxon>Polyphaga</taxon>
        <taxon>Cucujiformia</taxon>
        <taxon>Coccinelloidea</taxon>
        <taxon>Coccinellidae</taxon>
        <taxon>Scymninae</taxon>
        <taxon>Scymnini</taxon>
        <taxon>Cryptolaemus</taxon>
    </lineage>
</organism>
<dbReference type="InterPro" id="IPR002048">
    <property type="entry name" value="EF_hand_dom"/>
</dbReference>
<evidence type="ECO:0000313" key="3">
    <source>
        <dbReference type="EMBL" id="KAL3285044.1"/>
    </source>
</evidence>
<comment type="caution">
    <text evidence="3">The sequence shown here is derived from an EMBL/GenBank/DDBJ whole genome shotgun (WGS) entry which is preliminary data.</text>
</comment>
<evidence type="ECO:0000259" key="2">
    <source>
        <dbReference type="PROSITE" id="PS50222"/>
    </source>
</evidence>
<dbReference type="PROSITE" id="PS50222">
    <property type="entry name" value="EF_HAND_2"/>
    <property type="match status" value="1"/>
</dbReference>
<name>A0ABD2P2B8_9CUCU</name>
<evidence type="ECO:0000256" key="1">
    <source>
        <dbReference type="SAM" id="MobiDB-lite"/>
    </source>
</evidence>
<sequence length="407" mass="46887">MSDIEVAGEDAEKENENEEEYSIEFSEEVTIDEINRNKAKALFERMLKIPKISSKELIRKVLTREPLFKNIYQSDSFTDLLPDENAEKTASILVSGFGLKNLQQLQEALEAEAIVKSKKTEAEQFPCICSEDTSEKSEPILPPIPPKYSIEERVKYLLQLEKYVEVEGEMLSLPSIPVQGEAPSEIPVEPEPRSAMERAKKYLKVHKIFQFFQFLMSHLLSAVPEDPINYLMELLDRVLLYRTGLLGPPLLYEKNHIEQLFHLMDRFGQGYVDLQQYKTAMETLGICSYNNRPMLNLHSMVSKEVFIEEIFSAELTMFNDLIRNRVECACDLAAPPPTIIDMDLKAQSTTSGDDSAGTMEFNPVVSVTKFWEKHSDKQPKVYKGKFWSEFTREAQRRESERRESEKE</sequence>
<evidence type="ECO:0000313" key="4">
    <source>
        <dbReference type="Proteomes" id="UP001516400"/>
    </source>
</evidence>
<dbReference type="CDD" id="cd22981">
    <property type="entry name" value="DD_TbAK-like"/>
    <property type="match status" value="1"/>
</dbReference>
<dbReference type="PANTHER" id="PTHR21847">
    <property type="entry name" value="EF-HAND CALCIUM-BINDING DOMAIN-CONTAINING PROTEIN 10"/>
    <property type="match status" value="1"/>
</dbReference>
<reference evidence="3 4" key="1">
    <citation type="journal article" date="2021" name="BMC Biol.">
        <title>Horizontally acquired antibacterial genes associated with adaptive radiation of ladybird beetles.</title>
        <authorList>
            <person name="Li H.S."/>
            <person name="Tang X.F."/>
            <person name="Huang Y.H."/>
            <person name="Xu Z.Y."/>
            <person name="Chen M.L."/>
            <person name="Du X.Y."/>
            <person name="Qiu B.Y."/>
            <person name="Chen P.T."/>
            <person name="Zhang W."/>
            <person name="Slipinski A."/>
            <person name="Escalona H.E."/>
            <person name="Waterhouse R.M."/>
            <person name="Zwick A."/>
            <person name="Pang H."/>
        </authorList>
    </citation>
    <scope>NUCLEOTIDE SEQUENCE [LARGE SCALE GENOMIC DNA]</scope>
    <source>
        <strain evidence="3">SYSU2018</strain>
    </source>
</reference>
<dbReference type="Pfam" id="PF24548">
    <property type="entry name" value="EF_EFCAB10_C"/>
    <property type="match status" value="1"/>
</dbReference>
<feature type="region of interest" description="Disordered" evidence="1">
    <location>
        <begin position="1"/>
        <end position="23"/>
    </location>
</feature>
<proteinExistence type="predicted"/>
<keyword evidence="4" id="KW-1185">Reference proteome</keyword>
<dbReference type="PANTHER" id="PTHR21847:SF1">
    <property type="entry name" value="EF-HAND CALCIUM-BINDING DOMAIN-CONTAINING PROTEIN 10"/>
    <property type="match status" value="1"/>
</dbReference>
<dbReference type="EMBL" id="JABFTP020000165">
    <property type="protein sequence ID" value="KAL3285044.1"/>
    <property type="molecule type" value="Genomic_DNA"/>
</dbReference>
<protein>
    <recommendedName>
        <fullName evidence="2">EF-hand domain-containing protein</fullName>
    </recommendedName>
</protein>
<dbReference type="InterPro" id="IPR056587">
    <property type="entry name" value="EF_EFCAB10_C"/>
</dbReference>
<dbReference type="SUPFAM" id="SSF47391">
    <property type="entry name" value="Dimerization-anchoring domain of cAMP-dependent PK regulatory subunit"/>
    <property type="match status" value="1"/>
</dbReference>
<accession>A0ABD2P2B8</accession>
<dbReference type="InterPro" id="IPR039879">
    <property type="entry name" value="EFC10"/>
</dbReference>
<dbReference type="AlphaFoldDB" id="A0ABD2P2B8"/>